<name>A0ABR0KR93_9EURO</name>
<accession>A0ABR0KR93</accession>
<dbReference type="SMART" id="SM01041">
    <property type="entry name" value="BRO1"/>
    <property type="match status" value="1"/>
</dbReference>
<feature type="compositionally biased region" description="Basic and acidic residues" evidence="3">
    <location>
        <begin position="739"/>
        <end position="753"/>
    </location>
</feature>
<dbReference type="PROSITE" id="PS51180">
    <property type="entry name" value="BRO1"/>
    <property type="match status" value="1"/>
</dbReference>
<gene>
    <name evidence="5" type="primary">RIM20</name>
    <name evidence="5" type="ORF">LTR24_000069</name>
</gene>
<evidence type="ECO:0000256" key="1">
    <source>
        <dbReference type="ARBA" id="ARBA00038154"/>
    </source>
</evidence>
<dbReference type="InterPro" id="IPR038499">
    <property type="entry name" value="BRO1_sf"/>
</dbReference>
<dbReference type="InterPro" id="IPR004328">
    <property type="entry name" value="BRO1_dom"/>
</dbReference>
<dbReference type="Pfam" id="PF03097">
    <property type="entry name" value="BRO1"/>
    <property type="match status" value="1"/>
</dbReference>
<dbReference type="Gene3D" id="1.20.140.50">
    <property type="entry name" value="alix/aip1 like domains"/>
    <property type="match status" value="1"/>
</dbReference>
<sequence>MSSNILEISFRRTQSVNLSAAIRSYIESKFDQQPAAFDDDCRAIERLREDAIHVVEPHNTGIQKLTAYAAQLRYMSSKFPLELGVDFSWWPSIGYHTNSPVTQNNIRFELANVLFNLAALYSQLAFTNNRTTPEGLKQAAQYEVAAAGTLNFLRSDIIPDMRSTPPEDMDESTLLSLENMCLAQAQECFWGKAVKDSMKDGTIARLAACVSDYYAAAGDWAIKSDAVSTEWIHHLSAKQHHFAAAAQYRQSVDSLEKRKYGEEVARLRDALLCVEEGLKEKKWINRVVEGDLNGLRSRVREELKRAEKDNDVIYLLPVPPKSELKILDRANMVAPKPPKEVSQGIQMLTAKGPFGRPLFERLVPYAVHQAAQVYSEKRDRLVTQNIVADLEAMTTRLRELLADLSLPGSLQALEKPLGLPPSLTSKAEELRQQDALYRLKRSSEDTTKIKTSDFAIYQDAVSLLDSEKAEDDKCRHKYGTDRWARPPSEQALSKWWKQSTDLEGYLNSAGSSDSLVQSKIRENEHILRLLTGPDREIERYVPSSRNLLITPAIEKTSSRLRGALNDVSRLETRRRRKIEAIRNKAKVDDISPALHAEAARLERVYPMHPISASQFEHLFEERLEVYEADREALNQEQEEQDQLCARIREANKNFMEARRGETESVTKDRERALQELENGYVKYKEIVQNLENGRKFYNDLAGHVTRFRDGVRAAVAQRRQEASEIEAEIGVGGMQLQERRELRSQKKKEKEQQDAINPPTRSAKDVPDALPAPTPIQGRAGNAGPPTPPVIAAAAQNSTAMPMSGMPMTNGNGNGNANTNANAAPRNAVWDPAMGIKFGGSPMAPQHTQGRGR</sequence>
<organism evidence="5 6">
    <name type="scientific">Lithohypha guttulata</name>
    <dbReference type="NCBI Taxonomy" id="1690604"/>
    <lineage>
        <taxon>Eukaryota</taxon>
        <taxon>Fungi</taxon>
        <taxon>Dikarya</taxon>
        <taxon>Ascomycota</taxon>
        <taxon>Pezizomycotina</taxon>
        <taxon>Eurotiomycetes</taxon>
        <taxon>Chaetothyriomycetidae</taxon>
        <taxon>Chaetothyriales</taxon>
        <taxon>Trichomeriaceae</taxon>
        <taxon>Lithohypha</taxon>
    </lineage>
</organism>
<dbReference type="PANTHER" id="PTHR23030">
    <property type="entry name" value="PCD6 INTERACTING PROTEIN-RELATED"/>
    <property type="match status" value="1"/>
</dbReference>
<dbReference type="Proteomes" id="UP001345013">
    <property type="component" value="Unassembled WGS sequence"/>
</dbReference>
<dbReference type="PANTHER" id="PTHR23030:SF39">
    <property type="entry name" value="PROGRAMMED CELL DEATH 6-INTERACTING PROTEIN"/>
    <property type="match status" value="1"/>
</dbReference>
<feature type="coiled-coil region" evidence="2">
    <location>
        <begin position="616"/>
        <end position="693"/>
    </location>
</feature>
<dbReference type="Pfam" id="PF13949">
    <property type="entry name" value="ALIX_LYPXL_bnd"/>
    <property type="match status" value="1"/>
</dbReference>
<evidence type="ECO:0000313" key="6">
    <source>
        <dbReference type="Proteomes" id="UP001345013"/>
    </source>
</evidence>
<protein>
    <submittedName>
        <fullName evidence="5">PH-response regulator protein palA/rim20</fullName>
    </submittedName>
</protein>
<comment type="similarity">
    <text evidence="1">Belongs to the palA/RIM20 family.</text>
</comment>
<evidence type="ECO:0000313" key="5">
    <source>
        <dbReference type="EMBL" id="KAK5102510.1"/>
    </source>
</evidence>
<dbReference type="Gene3D" id="1.25.40.280">
    <property type="entry name" value="alix/aip1 like domains"/>
    <property type="match status" value="1"/>
</dbReference>
<feature type="domain" description="BRO1" evidence="4">
    <location>
        <begin position="4"/>
        <end position="397"/>
    </location>
</feature>
<feature type="region of interest" description="Disordered" evidence="3">
    <location>
        <begin position="739"/>
        <end position="791"/>
    </location>
</feature>
<reference evidence="5 6" key="1">
    <citation type="submission" date="2023-08" db="EMBL/GenBank/DDBJ databases">
        <title>Black Yeasts Isolated from many extreme environments.</title>
        <authorList>
            <person name="Coleine C."/>
            <person name="Stajich J.E."/>
            <person name="Selbmann L."/>
        </authorList>
    </citation>
    <scope>NUCLEOTIDE SEQUENCE [LARGE SCALE GENOMIC DNA]</scope>
    <source>
        <strain evidence="5 6">CCFEE 5885</strain>
    </source>
</reference>
<dbReference type="Gene3D" id="1.20.120.560">
    <property type="entry name" value="alix/aip1 in complex with the ypdl late domain"/>
    <property type="match status" value="1"/>
</dbReference>
<dbReference type="CDD" id="cd09241">
    <property type="entry name" value="BRO1_ScRim20-like"/>
    <property type="match status" value="1"/>
</dbReference>
<evidence type="ECO:0000256" key="3">
    <source>
        <dbReference type="SAM" id="MobiDB-lite"/>
    </source>
</evidence>
<evidence type="ECO:0000259" key="4">
    <source>
        <dbReference type="PROSITE" id="PS51180"/>
    </source>
</evidence>
<dbReference type="EMBL" id="JAVRRG010000001">
    <property type="protein sequence ID" value="KAK5102510.1"/>
    <property type="molecule type" value="Genomic_DNA"/>
</dbReference>
<keyword evidence="2" id="KW-0175">Coiled coil</keyword>
<keyword evidence="6" id="KW-1185">Reference proteome</keyword>
<proteinExistence type="inferred from homology"/>
<dbReference type="InterPro" id="IPR025304">
    <property type="entry name" value="ALIX_V_dom"/>
</dbReference>
<comment type="caution">
    <text evidence="5">The sequence shown here is derived from an EMBL/GenBank/DDBJ whole genome shotgun (WGS) entry which is preliminary data.</text>
</comment>
<evidence type="ECO:0000256" key="2">
    <source>
        <dbReference type="SAM" id="Coils"/>
    </source>
</evidence>